<feature type="transmembrane region" description="Helical" evidence="2">
    <location>
        <begin position="169"/>
        <end position="192"/>
    </location>
</feature>
<keyword evidence="4" id="KW-1185">Reference proteome</keyword>
<feature type="transmembrane region" description="Helical" evidence="2">
    <location>
        <begin position="57"/>
        <end position="78"/>
    </location>
</feature>
<evidence type="ECO:0000313" key="4">
    <source>
        <dbReference type="Proteomes" id="UP001461163"/>
    </source>
</evidence>
<accession>A0ABU9T099</accession>
<dbReference type="RefSeq" id="WP_342882652.1">
    <property type="nucleotide sequence ID" value="NZ_JBBMQS010000015.1"/>
</dbReference>
<keyword evidence="2" id="KW-0812">Transmembrane</keyword>
<feature type="region of interest" description="Disordered" evidence="1">
    <location>
        <begin position="223"/>
        <end position="243"/>
    </location>
</feature>
<organism evidence="3 4">
    <name type="scientific">Paraglaciecola mesophila</name>
    <dbReference type="NCBI Taxonomy" id="197222"/>
    <lineage>
        <taxon>Bacteria</taxon>
        <taxon>Pseudomonadati</taxon>
        <taxon>Pseudomonadota</taxon>
        <taxon>Gammaproteobacteria</taxon>
        <taxon>Alteromonadales</taxon>
        <taxon>Alteromonadaceae</taxon>
        <taxon>Paraglaciecola</taxon>
    </lineage>
</organism>
<evidence type="ECO:0000256" key="2">
    <source>
        <dbReference type="SAM" id="Phobius"/>
    </source>
</evidence>
<gene>
    <name evidence="3" type="ORF">WNY77_19240</name>
</gene>
<feature type="transmembrane region" description="Helical" evidence="2">
    <location>
        <begin position="198"/>
        <end position="217"/>
    </location>
</feature>
<comment type="caution">
    <text evidence="3">The sequence shown here is derived from an EMBL/GenBank/DDBJ whole genome shotgun (WGS) entry which is preliminary data.</text>
</comment>
<dbReference type="Proteomes" id="UP001461163">
    <property type="component" value="Unassembled WGS sequence"/>
</dbReference>
<proteinExistence type="predicted"/>
<feature type="transmembrane region" description="Helical" evidence="2">
    <location>
        <begin position="128"/>
        <end position="148"/>
    </location>
</feature>
<name>A0ABU9T099_9ALTE</name>
<sequence length="243" mass="27382">MSHSLLVSNIRRALKLNFIPAVCLQLIALGIGLSFFYWPASQPVFNFFADLKSHYGVVYAVISTAVFGGLLPFLYLRLSGQIHFKPARQLLFYCLLWAFMGWLVDAFYGLQITLFGNGTDAVTLIQKIAFDQFVFSALFTCPLLTICYQFKDAHFNVRHTVQLLDKRLLLVYLPTTIVTNWLVWIPSVLLIYLMPPALQLPLFNLVLCFFVLVLAILNSEPSRAPSITTSTKSSCVSDSGEPR</sequence>
<protein>
    <submittedName>
        <fullName evidence="3">Uncharacterized protein</fullName>
    </submittedName>
</protein>
<feature type="transmembrane region" description="Helical" evidence="2">
    <location>
        <begin position="90"/>
        <end position="108"/>
    </location>
</feature>
<feature type="transmembrane region" description="Helical" evidence="2">
    <location>
        <begin position="16"/>
        <end position="37"/>
    </location>
</feature>
<feature type="compositionally biased region" description="Polar residues" evidence="1">
    <location>
        <begin position="223"/>
        <end position="237"/>
    </location>
</feature>
<dbReference type="EMBL" id="JBBMQS010000015">
    <property type="protein sequence ID" value="MEM5499554.1"/>
    <property type="molecule type" value="Genomic_DNA"/>
</dbReference>
<keyword evidence="2" id="KW-0472">Membrane</keyword>
<evidence type="ECO:0000313" key="3">
    <source>
        <dbReference type="EMBL" id="MEM5499554.1"/>
    </source>
</evidence>
<keyword evidence="2" id="KW-1133">Transmembrane helix</keyword>
<reference evidence="3 4" key="1">
    <citation type="submission" date="2024-03" db="EMBL/GenBank/DDBJ databases">
        <title>Community enrichment and isolation of bacterial strains for fucoidan degradation.</title>
        <authorList>
            <person name="Sichert A."/>
        </authorList>
    </citation>
    <scope>NUCLEOTIDE SEQUENCE [LARGE SCALE GENOMIC DNA]</scope>
    <source>
        <strain evidence="3 4">AS12</strain>
    </source>
</reference>
<evidence type="ECO:0000256" key="1">
    <source>
        <dbReference type="SAM" id="MobiDB-lite"/>
    </source>
</evidence>